<keyword evidence="7" id="KW-0479">Metal-binding</keyword>
<keyword evidence="6" id="KW-0804">Transcription</keyword>
<dbReference type="Proteomes" id="UP000229972">
    <property type="component" value="Unassembled WGS sequence"/>
</dbReference>
<evidence type="ECO:0000313" key="9">
    <source>
        <dbReference type="EMBL" id="PIR95787.1"/>
    </source>
</evidence>
<dbReference type="InterPro" id="IPR043135">
    <property type="entry name" value="Fur_C"/>
</dbReference>
<feature type="binding site" evidence="8">
    <location>
        <position position="130"/>
    </location>
    <ligand>
        <name>Fe cation</name>
        <dbReference type="ChEBI" id="CHEBI:24875"/>
    </ligand>
</feature>
<feature type="binding site" evidence="7">
    <location>
        <position position="141"/>
    </location>
    <ligand>
        <name>Zn(2+)</name>
        <dbReference type="ChEBI" id="CHEBI:29105"/>
    </ligand>
</feature>
<dbReference type="SUPFAM" id="SSF46785">
    <property type="entry name" value="Winged helix' DNA-binding domain"/>
    <property type="match status" value="1"/>
</dbReference>
<gene>
    <name evidence="9" type="ORF">COT93_00635</name>
</gene>
<comment type="cofactor">
    <cofactor evidence="8">
        <name>Mn(2+)</name>
        <dbReference type="ChEBI" id="CHEBI:29035"/>
    </cofactor>
    <cofactor evidence="8">
        <name>Fe(2+)</name>
        <dbReference type="ChEBI" id="CHEBI:29033"/>
    </cofactor>
    <text evidence="8">Binds 1 Mn(2+) or Fe(2+) ion per subunit.</text>
</comment>
<dbReference type="PANTHER" id="PTHR33202:SF6">
    <property type="entry name" value="ZINC UPTAKE REGULATION PROTEIN"/>
    <property type="match status" value="1"/>
</dbReference>
<comment type="cofactor">
    <cofactor evidence="7">
        <name>Zn(2+)</name>
        <dbReference type="ChEBI" id="CHEBI:29105"/>
    </cofactor>
    <text evidence="7">Binds 1 zinc ion per subunit.</text>
</comment>
<dbReference type="CDD" id="cd07153">
    <property type="entry name" value="Fur_like"/>
    <property type="match status" value="1"/>
</dbReference>
<keyword evidence="5" id="KW-0238">DNA-binding</keyword>
<dbReference type="AlphaFoldDB" id="A0A2H0V9K7"/>
<dbReference type="InterPro" id="IPR036388">
    <property type="entry name" value="WH-like_DNA-bd_sf"/>
</dbReference>
<accession>A0A2H0V9K7</accession>
<sequence length="144" mass="16696">MTHKIKNSNHFLNSKLADCRQTKTRRGVLLVLKNSQPLAAPEILDILKENNIVVNKTTVYRELDFLLNKKVIAEVILKDGLKRYELQVPEHGHHLICLQCQKIERVALDNDLDKQEKAITRSRGFKVLNHSLEFYGLCRHCVKK</sequence>
<organism evidence="9 10">
    <name type="scientific">Candidatus Falkowbacteria bacterium CG10_big_fil_rev_8_21_14_0_10_37_18</name>
    <dbReference type="NCBI Taxonomy" id="1974562"/>
    <lineage>
        <taxon>Bacteria</taxon>
        <taxon>Candidatus Falkowiibacteriota</taxon>
    </lineage>
</organism>
<dbReference type="GO" id="GO:0003700">
    <property type="term" value="F:DNA-binding transcription factor activity"/>
    <property type="evidence" value="ECO:0007669"/>
    <property type="project" value="InterPro"/>
</dbReference>
<evidence type="ECO:0000256" key="5">
    <source>
        <dbReference type="ARBA" id="ARBA00023125"/>
    </source>
</evidence>
<comment type="caution">
    <text evidence="9">The sequence shown here is derived from an EMBL/GenBank/DDBJ whole genome shotgun (WGS) entry which is preliminary data.</text>
</comment>
<feature type="binding site" evidence="8">
    <location>
        <position position="91"/>
    </location>
    <ligand>
        <name>Fe cation</name>
        <dbReference type="ChEBI" id="CHEBI:24875"/>
    </ligand>
</feature>
<evidence type="ECO:0008006" key="11">
    <source>
        <dbReference type="Google" id="ProtNLM"/>
    </source>
</evidence>
<dbReference type="EMBL" id="PFAL01000008">
    <property type="protein sequence ID" value="PIR95787.1"/>
    <property type="molecule type" value="Genomic_DNA"/>
</dbReference>
<evidence type="ECO:0000256" key="8">
    <source>
        <dbReference type="PIRSR" id="PIRSR602481-2"/>
    </source>
</evidence>
<evidence type="ECO:0000313" key="10">
    <source>
        <dbReference type="Proteomes" id="UP000229972"/>
    </source>
</evidence>
<dbReference type="Gene3D" id="3.30.1490.190">
    <property type="match status" value="1"/>
</dbReference>
<feature type="binding site" evidence="7">
    <location>
        <position position="97"/>
    </location>
    <ligand>
        <name>Zn(2+)</name>
        <dbReference type="ChEBI" id="CHEBI:29105"/>
    </ligand>
</feature>
<dbReference type="Gene3D" id="1.10.10.10">
    <property type="entry name" value="Winged helix-like DNA-binding domain superfamily/Winged helix DNA-binding domain"/>
    <property type="match status" value="1"/>
</dbReference>
<evidence type="ECO:0000256" key="3">
    <source>
        <dbReference type="ARBA" id="ARBA00022833"/>
    </source>
</evidence>
<evidence type="ECO:0000256" key="4">
    <source>
        <dbReference type="ARBA" id="ARBA00023015"/>
    </source>
</evidence>
<evidence type="ECO:0000256" key="7">
    <source>
        <dbReference type="PIRSR" id="PIRSR602481-1"/>
    </source>
</evidence>
<keyword evidence="2" id="KW-0678">Repressor</keyword>
<feature type="binding site" evidence="7">
    <location>
        <position position="100"/>
    </location>
    <ligand>
        <name>Zn(2+)</name>
        <dbReference type="ChEBI" id="CHEBI:29105"/>
    </ligand>
</feature>
<dbReference type="Pfam" id="PF01475">
    <property type="entry name" value="FUR"/>
    <property type="match status" value="1"/>
</dbReference>
<dbReference type="InterPro" id="IPR002481">
    <property type="entry name" value="FUR"/>
</dbReference>
<dbReference type="GO" id="GO:0000976">
    <property type="term" value="F:transcription cis-regulatory region binding"/>
    <property type="evidence" value="ECO:0007669"/>
    <property type="project" value="TreeGrafter"/>
</dbReference>
<protein>
    <recommendedName>
        <fullName evidence="11">Transcriptional repressor</fullName>
    </recommendedName>
</protein>
<dbReference type="GO" id="GO:0005829">
    <property type="term" value="C:cytosol"/>
    <property type="evidence" value="ECO:0007669"/>
    <property type="project" value="TreeGrafter"/>
</dbReference>
<reference evidence="10" key="1">
    <citation type="submission" date="2017-09" db="EMBL/GenBank/DDBJ databases">
        <title>Depth-based differentiation of microbial function through sediment-hosted aquifers and enrichment of novel symbionts in the deep terrestrial subsurface.</title>
        <authorList>
            <person name="Probst A.J."/>
            <person name="Ladd B."/>
            <person name="Jarett J.K."/>
            <person name="Geller-Mcgrath D.E."/>
            <person name="Sieber C.M.K."/>
            <person name="Emerson J.B."/>
            <person name="Anantharaman K."/>
            <person name="Thomas B.C."/>
            <person name="Malmstrom R."/>
            <person name="Stieglmeier M."/>
            <person name="Klingl A."/>
            <person name="Woyke T."/>
            <person name="Ryan C.M."/>
            <person name="Banfield J.F."/>
        </authorList>
    </citation>
    <scope>NUCLEOTIDE SEQUENCE [LARGE SCALE GENOMIC DNA]</scope>
</reference>
<evidence type="ECO:0000256" key="2">
    <source>
        <dbReference type="ARBA" id="ARBA00022491"/>
    </source>
</evidence>
<dbReference type="GO" id="GO:0045892">
    <property type="term" value="P:negative regulation of DNA-templated transcription"/>
    <property type="evidence" value="ECO:0007669"/>
    <property type="project" value="TreeGrafter"/>
</dbReference>
<comment type="similarity">
    <text evidence="1">Belongs to the Fur family.</text>
</comment>
<keyword evidence="4" id="KW-0805">Transcription regulation</keyword>
<proteinExistence type="inferred from homology"/>
<feature type="binding site" evidence="7">
    <location>
        <position position="138"/>
    </location>
    <ligand>
        <name>Zn(2+)</name>
        <dbReference type="ChEBI" id="CHEBI:29105"/>
    </ligand>
</feature>
<name>A0A2H0V9K7_9BACT</name>
<dbReference type="GO" id="GO:1900376">
    <property type="term" value="P:regulation of secondary metabolite biosynthetic process"/>
    <property type="evidence" value="ECO:0007669"/>
    <property type="project" value="TreeGrafter"/>
</dbReference>
<evidence type="ECO:0000256" key="1">
    <source>
        <dbReference type="ARBA" id="ARBA00007957"/>
    </source>
</evidence>
<evidence type="ECO:0000256" key="6">
    <source>
        <dbReference type="ARBA" id="ARBA00023163"/>
    </source>
</evidence>
<keyword evidence="8" id="KW-0408">Iron</keyword>
<dbReference type="GO" id="GO:0008270">
    <property type="term" value="F:zinc ion binding"/>
    <property type="evidence" value="ECO:0007669"/>
    <property type="project" value="TreeGrafter"/>
</dbReference>
<dbReference type="InterPro" id="IPR036390">
    <property type="entry name" value="WH_DNA-bd_sf"/>
</dbReference>
<keyword evidence="3 7" id="KW-0862">Zinc</keyword>
<dbReference type="PANTHER" id="PTHR33202">
    <property type="entry name" value="ZINC UPTAKE REGULATION PROTEIN"/>
    <property type="match status" value="1"/>
</dbReference>